<evidence type="ECO:0000313" key="3">
    <source>
        <dbReference type="Ensembl" id="ENSABRP00000017728.1"/>
    </source>
</evidence>
<gene>
    <name evidence="3" type="primary">ASTE1</name>
</gene>
<reference evidence="3" key="1">
    <citation type="submission" date="2025-08" db="UniProtKB">
        <authorList>
            <consortium name="Ensembl"/>
        </authorList>
    </citation>
    <scope>IDENTIFICATION</scope>
</reference>
<organism evidence="3 4">
    <name type="scientific">Anser brachyrhynchus</name>
    <name type="common">Pink-footed goose</name>
    <dbReference type="NCBI Taxonomy" id="132585"/>
    <lineage>
        <taxon>Eukaryota</taxon>
        <taxon>Metazoa</taxon>
        <taxon>Chordata</taxon>
        <taxon>Craniata</taxon>
        <taxon>Vertebrata</taxon>
        <taxon>Euteleostomi</taxon>
        <taxon>Archelosauria</taxon>
        <taxon>Archosauria</taxon>
        <taxon>Dinosauria</taxon>
        <taxon>Saurischia</taxon>
        <taxon>Theropoda</taxon>
        <taxon>Coelurosauria</taxon>
        <taxon>Aves</taxon>
        <taxon>Neognathae</taxon>
        <taxon>Galloanserae</taxon>
        <taxon>Anseriformes</taxon>
        <taxon>Anatidae</taxon>
        <taxon>Anserinae</taxon>
        <taxon>Anser</taxon>
    </lineage>
</organism>
<comment type="similarity">
    <text evidence="1">Belongs to the asteroid family.</text>
</comment>
<dbReference type="Ensembl" id="ENSABRT00000025076.1">
    <property type="protein sequence ID" value="ENSABRP00000017728.1"/>
    <property type="gene ID" value="ENSABRG00000015344.1"/>
</dbReference>
<dbReference type="GO" id="GO:1990599">
    <property type="term" value="F:3' overhang single-stranded DNA endodeoxyribonuclease activity"/>
    <property type="evidence" value="ECO:0007669"/>
    <property type="project" value="Ensembl"/>
</dbReference>
<proteinExistence type="inferred from homology"/>
<name>A0A8B9CCB8_9AVES</name>
<feature type="region of interest" description="Disordered" evidence="2">
    <location>
        <begin position="697"/>
        <end position="717"/>
    </location>
</feature>
<evidence type="ECO:0000256" key="2">
    <source>
        <dbReference type="SAM" id="MobiDB-lite"/>
    </source>
</evidence>
<keyword evidence="4" id="KW-1185">Reference proteome</keyword>
<dbReference type="AlphaFoldDB" id="A0A8B9CCB8"/>
<dbReference type="GO" id="GO:0000724">
    <property type="term" value="P:double-strand break repair via homologous recombination"/>
    <property type="evidence" value="ECO:0007669"/>
    <property type="project" value="Ensembl"/>
</dbReference>
<dbReference type="InterPro" id="IPR029060">
    <property type="entry name" value="PIN-like_dom_sf"/>
</dbReference>
<feature type="compositionally biased region" description="Polar residues" evidence="2">
    <location>
        <begin position="1"/>
        <end position="13"/>
    </location>
</feature>
<dbReference type="PANTHER" id="PTHR15665">
    <property type="entry name" value="ASTEROID PROTEIN"/>
    <property type="match status" value="1"/>
</dbReference>
<dbReference type="Gene3D" id="3.40.50.1010">
    <property type="entry name" value="5'-nuclease"/>
    <property type="match status" value="1"/>
</dbReference>
<feature type="region of interest" description="Disordered" evidence="2">
    <location>
        <begin position="1"/>
        <end position="66"/>
    </location>
</feature>
<reference evidence="3" key="2">
    <citation type="submission" date="2025-09" db="UniProtKB">
        <authorList>
            <consortium name="Ensembl"/>
        </authorList>
    </citation>
    <scope>IDENTIFICATION</scope>
</reference>
<feature type="compositionally biased region" description="Basic residues" evidence="2">
    <location>
        <begin position="702"/>
        <end position="714"/>
    </location>
</feature>
<dbReference type="PANTHER" id="PTHR15665:SF1">
    <property type="entry name" value="PROTEIN ASTEROID HOMOLOG 1"/>
    <property type="match status" value="1"/>
</dbReference>
<dbReference type="Proteomes" id="UP000694426">
    <property type="component" value="Unplaced"/>
</dbReference>
<evidence type="ECO:0000256" key="1">
    <source>
        <dbReference type="ARBA" id="ARBA00007398"/>
    </source>
</evidence>
<protein>
    <submittedName>
        <fullName evidence="3">Asteroid homolog 1</fullName>
    </submittedName>
</protein>
<dbReference type="SUPFAM" id="SSF88723">
    <property type="entry name" value="PIN domain-like"/>
    <property type="match status" value="1"/>
</dbReference>
<accession>A0A8B9CCB8</accession>
<dbReference type="InterPro" id="IPR026832">
    <property type="entry name" value="Asteroid"/>
</dbReference>
<dbReference type="GO" id="GO:0006303">
    <property type="term" value="P:double-strand break repair via nonhomologous end joining"/>
    <property type="evidence" value="ECO:0007669"/>
    <property type="project" value="Ensembl"/>
</dbReference>
<evidence type="ECO:0000313" key="4">
    <source>
        <dbReference type="Proteomes" id="UP000694426"/>
    </source>
</evidence>
<sequence>MATSRVPTNTSLRRSGDAGTPKHTAGGPKLTLRAVGTSLPPSPRPASPGPVARRGGAGAMRGKRAPGAIMGVPGLTGFVGDRGAFFTELRLRDTKLVIDGSSLYHRLCFSSAAEFRRGGDYGALAATVRRFFGSLRACGIAAVVVLDGGRGAADRKLPTLRDRAAERLRAAHGLSRGQGGCLLPLLARHTFVQALRRLRVPFVQCFAEADREIAALASRWGCPVLSLDSDFCVFDLPGGYCPLSRFQWQEVCPGDGAPGCFIPALCFSADSFCGRFGRLQKSLLPLFAVLCGNDYGEVPALQGFFGKLPLPAGSPGGRRGKHGLMRGLLEWLAQFPGPAEAVEHVVRHLKERRREEVRELLCSSMEDYVPSDVNLEDFFQGGKYECEAARNSGLPQWVLDGLAKGELSPFLSDALILRSTFLHVQVENMQRPSAHSTALPIRQVIYGLLLKASQSSEAASASKQANKPPGVFEFDRIQKTLKKTFVQAANLPPHFCDDHFSLDKLTEVPMSCRQMLLLETLGVTMSFLESVPSHLQLPVAVTCYWTHCSEPKVKLLQLKALLLMIVSEELDRITNDPDPTALHEDDSIAYNQFLKWKEKKLQNKDFDLDAAHSFCQWQCCLQMGLYLNQLLSTPLSEPDLSRLYSGTLVHSLYQELKSTPLVENLFSSSPKMTQLYQVLLNTVKSSVSPDFFQKMTETKSESRKKKKASKKTKASRCPIPETQYLHDVNRFASLGVDD</sequence>
<dbReference type="GeneTree" id="ENSGT00390000010145"/>